<keyword evidence="3" id="KW-0560">Oxidoreductase</keyword>
<dbReference type="CDD" id="cd19946">
    <property type="entry name" value="GlpA-like_Fer2_BFD-like"/>
    <property type="match status" value="1"/>
</dbReference>
<evidence type="ECO:0000313" key="4">
    <source>
        <dbReference type="Proteomes" id="UP000255523"/>
    </source>
</evidence>
<organism evidence="3 4">
    <name type="scientific">Faecalicoccus pleomorphus</name>
    <dbReference type="NCBI Taxonomy" id="1323"/>
    <lineage>
        <taxon>Bacteria</taxon>
        <taxon>Bacillati</taxon>
        <taxon>Bacillota</taxon>
        <taxon>Erysipelotrichia</taxon>
        <taxon>Erysipelotrichales</taxon>
        <taxon>Erysipelotrichaceae</taxon>
        <taxon>Faecalicoccus</taxon>
    </lineage>
</organism>
<dbReference type="PANTHER" id="PTHR42720:SF1">
    <property type="entry name" value="GLYCEROL 3-PHOSPHATE OXIDASE"/>
    <property type="match status" value="1"/>
</dbReference>
<dbReference type="InterPro" id="IPR052745">
    <property type="entry name" value="G3P_Oxidase/Oxidoreductase"/>
</dbReference>
<evidence type="ECO:0000259" key="1">
    <source>
        <dbReference type="Pfam" id="PF01266"/>
    </source>
</evidence>
<keyword evidence="4" id="KW-1185">Reference proteome</keyword>
<dbReference type="Pfam" id="PF01266">
    <property type="entry name" value="DAO"/>
    <property type="match status" value="1"/>
</dbReference>
<dbReference type="SUPFAM" id="SSF51905">
    <property type="entry name" value="FAD/NAD(P)-binding domain"/>
    <property type="match status" value="1"/>
</dbReference>
<dbReference type="InterPro" id="IPR007419">
    <property type="entry name" value="BFD-like_2Fe2S-bd_dom"/>
</dbReference>
<dbReference type="InterPro" id="IPR006076">
    <property type="entry name" value="FAD-dep_OxRdtase"/>
</dbReference>
<dbReference type="EMBL" id="UHFX01000003">
    <property type="protein sequence ID" value="SUO04054.1"/>
    <property type="molecule type" value="Genomic_DNA"/>
</dbReference>
<dbReference type="GeneID" id="77461912"/>
<dbReference type="InterPro" id="IPR036188">
    <property type="entry name" value="FAD/NAD-bd_sf"/>
</dbReference>
<proteinExistence type="predicted"/>
<dbReference type="AlphaFoldDB" id="A0A380LJI1"/>
<dbReference type="PANTHER" id="PTHR42720">
    <property type="entry name" value="GLYCEROL-3-PHOSPHATE DEHYDROGENASE"/>
    <property type="match status" value="1"/>
</dbReference>
<dbReference type="InterPro" id="IPR041854">
    <property type="entry name" value="BFD-like_2Fe2S-bd_dom_sf"/>
</dbReference>
<dbReference type="Pfam" id="PF04324">
    <property type="entry name" value="Fer2_BFD"/>
    <property type="match status" value="1"/>
</dbReference>
<dbReference type="Gene3D" id="3.50.50.60">
    <property type="entry name" value="FAD/NAD(P)-binding domain"/>
    <property type="match status" value="1"/>
</dbReference>
<reference evidence="3 4" key="1">
    <citation type="submission" date="2018-06" db="EMBL/GenBank/DDBJ databases">
        <authorList>
            <consortium name="Pathogen Informatics"/>
            <person name="Doyle S."/>
        </authorList>
    </citation>
    <scope>NUCLEOTIDE SEQUENCE [LARGE SCALE GENOMIC DNA]</scope>
    <source>
        <strain evidence="3 4">NCTC11087</strain>
    </source>
</reference>
<dbReference type="Gene3D" id="1.10.10.1100">
    <property type="entry name" value="BFD-like [2Fe-2S]-binding domain"/>
    <property type="match status" value="1"/>
</dbReference>
<feature type="domain" description="BFD-like [2Fe-2S]-binding" evidence="2">
    <location>
        <begin position="494"/>
        <end position="546"/>
    </location>
</feature>
<dbReference type="Proteomes" id="UP000255523">
    <property type="component" value="Unassembled WGS sequence"/>
</dbReference>
<dbReference type="Gene3D" id="3.30.9.10">
    <property type="entry name" value="D-Amino Acid Oxidase, subunit A, domain 2"/>
    <property type="match status" value="1"/>
</dbReference>
<evidence type="ECO:0000313" key="3">
    <source>
        <dbReference type="EMBL" id="SUO04054.1"/>
    </source>
</evidence>
<dbReference type="RefSeq" id="WP_022789240.1">
    <property type="nucleotide sequence ID" value="NZ_UHFX01000003.1"/>
</dbReference>
<gene>
    <name evidence="3" type="primary">lhgO_2</name>
    <name evidence="3" type="ORF">NCTC11087_00939</name>
</gene>
<evidence type="ECO:0000259" key="2">
    <source>
        <dbReference type="Pfam" id="PF04324"/>
    </source>
</evidence>
<feature type="domain" description="FAD dependent oxidoreductase" evidence="1">
    <location>
        <begin position="89"/>
        <end position="441"/>
    </location>
</feature>
<dbReference type="OrthoDB" id="9801699at2"/>
<name>A0A380LJI1_9FIRM</name>
<dbReference type="GO" id="GO:0003973">
    <property type="term" value="F:(S)-2-hydroxy-acid oxidase activity"/>
    <property type="evidence" value="ECO:0007669"/>
    <property type="project" value="UniProtKB-EC"/>
</dbReference>
<protein>
    <submittedName>
        <fullName evidence="3">L-2-hydroxyglutarate oxidase LhgO</fullName>
        <ecNumber evidence="3">1.1.3.15</ecNumber>
    </submittedName>
</protein>
<accession>A0A380LJI1</accession>
<dbReference type="EC" id="1.1.3.15" evidence="3"/>
<sequence length="577" mass="64798">MNVHSLEKRLNRMLYKLYPGQFSVQVTDDSIVVKGFSEDWNQIVDVCQRCVVKNSSYHVVNDIKFLNHEPKQMLVPHKTSQQYDQKHYDVVIIGAGISGASIARELSRFDLSILLLDKETDVAMHASSKNDGEVHPGVDLPKGSLKQKYVVRGNRMYDRICKELDVPFYRRGQYVGFTQGWLRPVVEAFALQRRVECGVDDTRVISAKEAFKREPNLSKDIQFVLYNTSAGCVSPYGLTIAYAENAVMNGAEIALNTAVLDMKVQKGKIVSIQTNQGIIYPKIVINCAGVFAEDIARMAKDRFYSIHPRRGTDLILDKKANFLTKSIVSTKTLGQQANQHTKGGGIMRTVEDTILVGPNAQETYEKEDFSTYPEDIDTIIARQSRTCPKLAKKDVIAYYTGIRAATFEEDYILEWGHHTKNLYHVAGIQSPGLTTAPAVAVDVSHAVVERLRIYQEVKENKAFDPIRKGIPMLRTMSLQERNDLVRKNPDYGIMVCRCEEISKGEILDALRSPLKVHTLDAVKRRCRPGMGRCQGGFCAPLVAKMISDEYQIPLEEVIKSTDGSNLVYKSKKGGASY</sequence>